<proteinExistence type="predicted"/>
<keyword evidence="3" id="KW-1185">Reference proteome</keyword>
<comment type="caution">
    <text evidence="2">The sequence shown here is derived from an EMBL/GenBank/DDBJ whole genome shotgun (WGS) entry which is preliminary data.</text>
</comment>
<dbReference type="GO" id="GO:0003824">
    <property type="term" value="F:catalytic activity"/>
    <property type="evidence" value="ECO:0007669"/>
    <property type="project" value="InterPro"/>
</dbReference>
<dbReference type="OrthoDB" id="6779437at2759"/>
<dbReference type="Proteomes" id="UP001152888">
    <property type="component" value="Unassembled WGS sequence"/>
</dbReference>
<dbReference type="Gene3D" id="3.60.10.10">
    <property type="entry name" value="Endonuclease/exonuclease/phosphatase"/>
    <property type="match status" value="1"/>
</dbReference>
<gene>
    <name evidence="2" type="ORF">ACAOBT_LOCUS16560</name>
</gene>
<dbReference type="Pfam" id="PF03372">
    <property type="entry name" value="Exo_endo_phos"/>
    <property type="match status" value="1"/>
</dbReference>
<accession>A0A9P0L4E4</accession>
<dbReference type="SUPFAM" id="SSF56219">
    <property type="entry name" value="DNase I-like"/>
    <property type="match status" value="1"/>
</dbReference>
<organism evidence="2 3">
    <name type="scientific">Acanthoscelides obtectus</name>
    <name type="common">Bean weevil</name>
    <name type="synonym">Bruchus obtectus</name>
    <dbReference type="NCBI Taxonomy" id="200917"/>
    <lineage>
        <taxon>Eukaryota</taxon>
        <taxon>Metazoa</taxon>
        <taxon>Ecdysozoa</taxon>
        <taxon>Arthropoda</taxon>
        <taxon>Hexapoda</taxon>
        <taxon>Insecta</taxon>
        <taxon>Pterygota</taxon>
        <taxon>Neoptera</taxon>
        <taxon>Endopterygota</taxon>
        <taxon>Coleoptera</taxon>
        <taxon>Polyphaga</taxon>
        <taxon>Cucujiformia</taxon>
        <taxon>Chrysomeloidea</taxon>
        <taxon>Chrysomelidae</taxon>
        <taxon>Bruchinae</taxon>
        <taxon>Bruchini</taxon>
        <taxon>Acanthoscelides</taxon>
    </lineage>
</organism>
<dbReference type="InterPro" id="IPR036691">
    <property type="entry name" value="Endo/exonu/phosph_ase_sf"/>
</dbReference>
<evidence type="ECO:0000313" key="2">
    <source>
        <dbReference type="EMBL" id="CAH1985237.1"/>
    </source>
</evidence>
<reference evidence="2" key="1">
    <citation type="submission" date="2022-03" db="EMBL/GenBank/DDBJ databases">
        <authorList>
            <person name="Sayadi A."/>
        </authorList>
    </citation>
    <scope>NUCLEOTIDE SEQUENCE</scope>
</reference>
<protein>
    <recommendedName>
        <fullName evidence="1">Endonuclease/exonuclease/phosphatase domain-containing protein</fullName>
    </recommendedName>
</protein>
<sequence>MELLVNDSSPDVLCLTETWLPLDAIESANIDGYTLISCFCRVRRIHGGCAIYVKNSLTAKCIPFVGKASEEGEIEACGLTMNSGRSYEKLVYIAHHLVT</sequence>
<evidence type="ECO:0000313" key="3">
    <source>
        <dbReference type="Proteomes" id="UP001152888"/>
    </source>
</evidence>
<name>A0A9P0L4E4_ACAOB</name>
<evidence type="ECO:0000259" key="1">
    <source>
        <dbReference type="Pfam" id="PF03372"/>
    </source>
</evidence>
<dbReference type="EMBL" id="CAKOFQ010006973">
    <property type="protein sequence ID" value="CAH1985237.1"/>
    <property type="molecule type" value="Genomic_DNA"/>
</dbReference>
<dbReference type="InterPro" id="IPR005135">
    <property type="entry name" value="Endo/exonuclease/phosphatase"/>
</dbReference>
<dbReference type="AlphaFoldDB" id="A0A9P0L4E4"/>
<feature type="domain" description="Endonuclease/exonuclease/phosphatase" evidence="1">
    <location>
        <begin position="4"/>
        <end position="60"/>
    </location>
</feature>